<protein>
    <submittedName>
        <fullName evidence="2">Uncharacterized protein</fullName>
    </submittedName>
</protein>
<dbReference type="AlphaFoldDB" id="A0A117RR09"/>
<evidence type="ECO:0000313" key="3">
    <source>
        <dbReference type="Proteomes" id="UP000053429"/>
    </source>
</evidence>
<keyword evidence="1" id="KW-0732">Signal</keyword>
<feature type="chain" id="PRO_5007155661" evidence="1">
    <location>
        <begin position="20"/>
        <end position="104"/>
    </location>
</feature>
<proteinExistence type="predicted"/>
<sequence length="104" mass="10556">MAIAAGASAVALAASPASAATITINVGSQAIPSGAGCVILTDTSTGDISDFITFTPGSTATISGYNVDAGDYVHFDWRPSDCTNTIRDDQHQAPSPLPSVWNVN</sequence>
<reference evidence="2 3" key="1">
    <citation type="submission" date="2015-10" db="EMBL/GenBank/DDBJ databases">
        <title>Draft genome sequence of Streptomyces caeruleatus NRRL B-24802, type strain for the species Streptomyces caeruleatus.</title>
        <authorList>
            <person name="Ruckert C."/>
            <person name="Winkler A."/>
            <person name="Kalinowski J."/>
            <person name="Kampfer P."/>
            <person name="Glaeser S."/>
        </authorList>
    </citation>
    <scope>NUCLEOTIDE SEQUENCE [LARGE SCALE GENOMIC DNA]</scope>
    <source>
        <strain evidence="2 3">NRRL B-24802</strain>
    </source>
</reference>
<accession>A0A117RR09</accession>
<organism evidence="2 3">
    <name type="scientific">Streptomyces caeruleatus</name>
    <dbReference type="NCBI Taxonomy" id="661399"/>
    <lineage>
        <taxon>Bacteria</taxon>
        <taxon>Bacillati</taxon>
        <taxon>Actinomycetota</taxon>
        <taxon>Actinomycetes</taxon>
        <taxon>Kitasatosporales</taxon>
        <taxon>Streptomycetaceae</taxon>
        <taxon>Streptomyces</taxon>
    </lineage>
</organism>
<name>A0A117RR09_9ACTN</name>
<keyword evidence="3" id="KW-1185">Reference proteome</keyword>
<evidence type="ECO:0000313" key="2">
    <source>
        <dbReference type="EMBL" id="KUO04520.1"/>
    </source>
</evidence>
<comment type="caution">
    <text evidence="2">The sequence shown here is derived from an EMBL/GenBank/DDBJ whole genome shotgun (WGS) entry which is preliminary data.</text>
</comment>
<dbReference type="Proteomes" id="UP000053429">
    <property type="component" value="Unassembled WGS sequence"/>
</dbReference>
<feature type="signal peptide" evidence="1">
    <location>
        <begin position="1"/>
        <end position="19"/>
    </location>
</feature>
<evidence type="ECO:0000256" key="1">
    <source>
        <dbReference type="SAM" id="SignalP"/>
    </source>
</evidence>
<gene>
    <name evidence="2" type="ORF">AQJ67_12370</name>
</gene>
<dbReference type="RefSeq" id="WP_062718436.1">
    <property type="nucleotide sequence ID" value="NZ_KQ948926.1"/>
</dbReference>
<dbReference type="EMBL" id="LMWY01000012">
    <property type="protein sequence ID" value="KUO04520.1"/>
    <property type="molecule type" value="Genomic_DNA"/>
</dbReference>
<dbReference type="OrthoDB" id="4328188at2"/>